<evidence type="ECO:0000259" key="1">
    <source>
        <dbReference type="PROSITE" id="PS51352"/>
    </source>
</evidence>
<proteinExistence type="predicted"/>
<protein>
    <recommendedName>
        <fullName evidence="1">Thioredoxin domain-containing protein</fullName>
    </recommendedName>
</protein>
<dbReference type="Gene3D" id="3.40.30.10">
    <property type="entry name" value="Glutaredoxin"/>
    <property type="match status" value="1"/>
</dbReference>
<dbReference type="PROSITE" id="PS00194">
    <property type="entry name" value="THIOREDOXIN_1"/>
    <property type="match status" value="1"/>
</dbReference>
<gene>
    <name evidence="2" type="ORF">Sv326_0597</name>
</gene>
<dbReference type="Pfam" id="PF00085">
    <property type="entry name" value="Thioredoxin"/>
    <property type="match status" value="1"/>
</dbReference>
<organism evidence="2 3">
    <name type="scientific">Fermentimicrarchaeum limneticum</name>
    <dbReference type="NCBI Taxonomy" id="2795018"/>
    <lineage>
        <taxon>Archaea</taxon>
        <taxon>Candidatus Micrarchaeota</taxon>
        <taxon>Candidatus Fermentimicrarchaeales</taxon>
        <taxon>Candidatus Fermentimicrarchaeaceae</taxon>
        <taxon>Candidatus Fermentimicrarchaeum</taxon>
    </lineage>
</organism>
<dbReference type="SUPFAM" id="SSF52833">
    <property type="entry name" value="Thioredoxin-like"/>
    <property type="match status" value="1"/>
</dbReference>
<dbReference type="PROSITE" id="PS51352">
    <property type="entry name" value="THIOREDOXIN_2"/>
    <property type="match status" value="1"/>
</dbReference>
<dbReference type="KEGG" id="flt:Sv326_0597"/>
<dbReference type="Proteomes" id="UP000510821">
    <property type="component" value="Chromosome"/>
</dbReference>
<dbReference type="InterPro" id="IPR013766">
    <property type="entry name" value="Thioredoxin_domain"/>
</dbReference>
<dbReference type="InterPro" id="IPR036249">
    <property type="entry name" value="Thioredoxin-like_sf"/>
</dbReference>
<accession>A0A7D5XHG1</accession>
<dbReference type="EMBL" id="CP058998">
    <property type="protein sequence ID" value="QLJ52772.1"/>
    <property type="molecule type" value="Genomic_DNA"/>
</dbReference>
<evidence type="ECO:0000313" key="3">
    <source>
        <dbReference type="Proteomes" id="UP000510821"/>
    </source>
</evidence>
<dbReference type="AlphaFoldDB" id="A0A7D5XHG1"/>
<dbReference type="CDD" id="cd02947">
    <property type="entry name" value="TRX_family"/>
    <property type="match status" value="1"/>
</dbReference>
<reference evidence="3" key="1">
    <citation type="submission" date="2020-07" db="EMBL/GenBank/DDBJ databases">
        <title>Metabolic diversity and evolutionary history of the archaeal phylum ###Micrarchaeota### uncovered from a freshwater lake metagenome.</title>
        <authorList>
            <person name="Kadnikov V.V."/>
            <person name="Savvichev A.S."/>
            <person name="Mardanov A.V."/>
            <person name="Beletsky A.V."/>
            <person name="Chupakov A.V."/>
            <person name="Kokryatskaya N.M."/>
            <person name="Pimenov N.V."/>
            <person name="Ravin N.V."/>
        </authorList>
    </citation>
    <scope>NUCLEOTIDE SEQUENCE [LARGE SCALE GENOMIC DNA]</scope>
</reference>
<feature type="domain" description="Thioredoxin" evidence="1">
    <location>
        <begin position="1"/>
        <end position="108"/>
    </location>
</feature>
<evidence type="ECO:0000313" key="2">
    <source>
        <dbReference type="EMBL" id="QLJ52772.1"/>
    </source>
</evidence>
<name>A0A7D5XHG1_FERL1</name>
<dbReference type="InterPro" id="IPR017937">
    <property type="entry name" value="Thioredoxin_CS"/>
</dbReference>
<sequence length="110" mass="12537">MLEMRKEAELSEFIGRNKDALVLFFASWCPSCRAFKPVFEKEVAKSKCATAAVCLDDNENPLWDRHGVEYVPTVAYFKKGSLTKRLVESPGTKLGRDEFVRFLKSLSAER</sequence>